<dbReference type="InterPro" id="IPR003313">
    <property type="entry name" value="AraC-bd"/>
</dbReference>
<feature type="domain" description="HTH araC/xylS-type" evidence="4">
    <location>
        <begin position="183"/>
        <end position="281"/>
    </location>
</feature>
<reference evidence="6" key="1">
    <citation type="submission" date="2017-04" db="EMBL/GenBank/DDBJ databases">
        <title>Function of individual gut microbiota members based on whole genome sequencing of pure cultures obtained from chicken caecum.</title>
        <authorList>
            <person name="Medvecky M."/>
            <person name="Cejkova D."/>
            <person name="Polansky O."/>
            <person name="Karasova D."/>
            <person name="Kubasova T."/>
            <person name="Cizek A."/>
            <person name="Rychlik I."/>
        </authorList>
    </citation>
    <scope>NUCLEOTIDE SEQUENCE [LARGE SCALE GENOMIC DNA]</scope>
    <source>
        <strain evidence="6">An180</strain>
    </source>
</reference>
<dbReference type="SUPFAM" id="SSF46689">
    <property type="entry name" value="Homeodomain-like"/>
    <property type="match status" value="2"/>
</dbReference>
<dbReference type="Proteomes" id="UP000195897">
    <property type="component" value="Unassembled WGS sequence"/>
</dbReference>
<dbReference type="PANTHER" id="PTHR43280:SF2">
    <property type="entry name" value="HTH-TYPE TRANSCRIPTIONAL REGULATOR EXSA"/>
    <property type="match status" value="1"/>
</dbReference>
<gene>
    <name evidence="5" type="ORF">B5F17_06175</name>
</gene>
<evidence type="ECO:0000256" key="2">
    <source>
        <dbReference type="ARBA" id="ARBA00023125"/>
    </source>
</evidence>
<organism evidence="5 6">
    <name type="scientific">Butyricicoccus pullicaecorum</name>
    <dbReference type="NCBI Taxonomy" id="501571"/>
    <lineage>
        <taxon>Bacteria</taxon>
        <taxon>Bacillati</taxon>
        <taxon>Bacillota</taxon>
        <taxon>Clostridia</taxon>
        <taxon>Eubacteriales</taxon>
        <taxon>Butyricicoccaceae</taxon>
        <taxon>Butyricicoccus</taxon>
    </lineage>
</organism>
<keyword evidence="2" id="KW-0238">DNA-binding</keyword>
<keyword evidence="1" id="KW-0805">Transcription regulation</keyword>
<evidence type="ECO:0000313" key="5">
    <source>
        <dbReference type="EMBL" id="OUP53155.1"/>
    </source>
</evidence>
<dbReference type="Gene3D" id="2.60.120.10">
    <property type="entry name" value="Jelly Rolls"/>
    <property type="match status" value="1"/>
</dbReference>
<dbReference type="GO" id="GO:0043565">
    <property type="term" value="F:sequence-specific DNA binding"/>
    <property type="evidence" value="ECO:0007669"/>
    <property type="project" value="InterPro"/>
</dbReference>
<dbReference type="InterPro" id="IPR011051">
    <property type="entry name" value="RmlC_Cupin_sf"/>
</dbReference>
<evidence type="ECO:0000256" key="3">
    <source>
        <dbReference type="ARBA" id="ARBA00023163"/>
    </source>
</evidence>
<dbReference type="InterPro" id="IPR014710">
    <property type="entry name" value="RmlC-like_jellyroll"/>
</dbReference>
<sequence length="298" mass="34323">MLQHFMKKQVSPIFHSEQMPQLYYMGKVLPEISSYPRILHSHAEHVEISIIYSGISEYLIGDQRQLIRPGDIIIYNAGVVHDELSSANAQIGSYFFAVGNLQIPHLPANALIPTNVNPVFHISQDFDDVISLCEIMRSHFEHPSVWSQYMIHYETQALLEIIWRVIHTEQRPQEPHPNYYLGYKIQNYIDAHYLEPLTMKQISTALGMSASYISHVFKDMLGYPPMQYALRKKIGEAQTLLISTDYPISQIAQMVGFDAQSHFNKLFSKYVGISPGQFRKNYRKTQQANQTNHPGCHQ</sequence>
<dbReference type="InterPro" id="IPR018060">
    <property type="entry name" value="HTH_AraC"/>
</dbReference>
<dbReference type="GO" id="GO:0003700">
    <property type="term" value="F:DNA-binding transcription factor activity"/>
    <property type="evidence" value="ECO:0007669"/>
    <property type="project" value="InterPro"/>
</dbReference>
<proteinExistence type="predicted"/>
<accession>A0A1Y4L8V1</accession>
<keyword evidence="3" id="KW-0804">Transcription</keyword>
<dbReference type="EMBL" id="NFKK01000005">
    <property type="protein sequence ID" value="OUP53155.1"/>
    <property type="molecule type" value="Genomic_DNA"/>
</dbReference>
<dbReference type="Pfam" id="PF02311">
    <property type="entry name" value="AraC_binding"/>
    <property type="match status" value="1"/>
</dbReference>
<dbReference type="Pfam" id="PF12833">
    <property type="entry name" value="HTH_18"/>
    <property type="match status" value="1"/>
</dbReference>
<protein>
    <recommendedName>
        <fullName evidence="4">HTH araC/xylS-type domain-containing protein</fullName>
    </recommendedName>
</protein>
<dbReference type="PROSITE" id="PS01124">
    <property type="entry name" value="HTH_ARAC_FAMILY_2"/>
    <property type="match status" value="1"/>
</dbReference>
<dbReference type="PANTHER" id="PTHR43280">
    <property type="entry name" value="ARAC-FAMILY TRANSCRIPTIONAL REGULATOR"/>
    <property type="match status" value="1"/>
</dbReference>
<dbReference type="Gene3D" id="1.10.10.60">
    <property type="entry name" value="Homeodomain-like"/>
    <property type="match status" value="2"/>
</dbReference>
<name>A0A1Y4L8V1_9FIRM</name>
<evidence type="ECO:0000256" key="1">
    <source>
        <dbReference type="ARBA" id="ARBA00023015"/>
    </source>
</evidence>
<dbReference type="PROSITE" id="PS00041">
    <property type="entry name" value="HTH_ARAC_FAMILY_1"/>
    <property type="match status" value="1"/>
</dbReference>
<comment type="caution">
    <text evidence="5">The sequence shown here is derived from an EMBL/GenBank/DDBJ whole genome shotgun (WGS) entry which is preliminary data.</text>
</comment>
<dbReference type="InterPro" id="IPR018062">
    <property type="entry name" value="HTH_AraC-typ_CS"/>
</dbReference>
<dbReference type="PRINTS" id="PR00032">
    <property type="entry name" value="HTHARAC"/>
</dbReference>
<dbReference type="InterPro" id="IPR020449">
    <property type="entry name" value="Tscrpt_reg_AraC-type_HTH"/>
</dbReference>
<evidence type="ECO:0000313" key="6">
    <source>
        <dbReference type="Proteomes" id="UP000195897"/>
    </source>
</evidence>
<dbReference type="SMART" id="SM00342">
    <property type="entry name" value="HTH_ARAC"/>
    <property type="match status" value="1"/>
</dbReference>
<dbReference type="InterPro" id="IPR009057">
    <property type="entry name" value="Homeodomain-like_sf"/>
</dbReference>
<evidence type="ECO:0000259" key="4">
    <source>
        <dbReference type="PROSITE" id="PS01124"/>
    </source>
</evidence>
<dbReference type="AlphaFoldDB" id="A0A1Y4L8V1"/>
<dbReference type="SUPFAM" id="SSF51182">
    <property type="entry name" value="RmlC-like cupins"/>
    <property type="match status" value="1"/>
</dbReference>